<keyword evidence="4 9" id="KW-0812">Transmembrane</keyword>
<evidence type="ECO:0008006" key="12">
    <source>
        <dbReference type="Google" id="ProtNLM"/>
    </source>
</evidence>
<feature type="transmembrane region" description="Helical" evidence="9">
    <location>
        <begin position="238"/>
        <end position="258"/>
    </location>
</feature>
<evidence type="ECO:0000256" key="4">
    <source>
        <dbReference type="ARBA" id="ARBA00022692"/>
    </source>
</evidence>
<feature type="transmembrane region" description="Helical" evidence="9">
    <location>
        <begin position="16"/>
        <end position="39"/>
    </location>
</feature>
<comment type="subcellular location">
    <subcellularLocation>
        <location evidence="1">Endoplasmic reticulum membrane</location>
        <topology evidence="1">Multi-pass membrane protein</topology>
    </subcellularLocation>
</comment>
<evidence type="ECO:0000313" key="11">
    <source>
        <dbReference type="Proteomes" id="UP001214628"/>
    </source>
</evidence>
<evidence type="ECO:0000256" key="3">
    <source>
        <dbReference type="ARBA" id="ARBA00022502"/>
    </source>
</evidence>
<feature type="compositionally biased region" description="Polar residues" evidence="8">
    <location>
        <begin position="265"/>
        <end position="284"/>
    </location>
</feature>
<dbReference type="Pfam" id="PF06699">
    <property type="entry name" value="PIG-F"/>
    <property type="match status" value="1"/>
</dbReference>
<feature type="transmembrane region" description="Helical" evidence="9">
    <location>
        <begin position="134"/>
        <end position="153"/>
    </location>
</feature>
<dbReference type="Proteomes" id="UP001214628">
    <property type="component" value="Chromosome 1"/>
</dbReference>
<feature type="region of interest" description="Disordered" evidence="8">
    <location>
        <begin position="265"/>
        <end position="306"/>
    </location>
</feature>
<dbReference type="AlphaFoldDB" id="A0AAF0F378"/>
<evidence type="ECO:0000313" key="10">
    <source>
        <dbReference type="EMBL" id="WFD41793.1"/>
    </source>
</evidence>
<keyword evidence="7 9" id="KW-0472">Membrane</keyword>
<evidence type="ECO:0000256" key="8">
    <source>
        <dbReference type="SAM" id="MobiDB-lite"/>
    </source>
</evidence>
<evidence type="ECO:0000256" key="1">
    <source>
        <dbReference type="ARBA" id="ARBA00004477"/>
    </source>
</evidence>
<protein>
    <recommendedName>
        <fullName evidence="12">Glycosylphosphatidylinositol anchor biosynthesis protein 11</fullName>
    </recommendedName>
</protein>
<keyword evidence="6 9" id="KW-1133">Transmembrane helix</keyword>
<evidence type="ECO:0000256" key="9">
    <source>
        <dbReference type="SAM" id="Phobius"/>
    </source>
</evidence>
<gene>
    <name evidence="10" type="ORF">MPSI1_000429</name>
</gene>
<comment type="pathway">
    <text evidence="2">Glycolipid biosynthesis; glycosylphosphatidylinositol-anchor biosynthesis.</text>
</comment>
<evidence type="ECO:0000256" key="2">
    <source>
        <dbReference type="ARBA" id="ARBA00004687"/>
    </source>
</evidence>
<dbReference type="EMBL" id="CP118375">
    <property type="protein sequence ID" value="WFD41793.1"/>
    <property type="molecule type" value="Genomic_DNA"/>
</dbReference>
<dbReference type="InterPro" id="IPR009580">
    <property type="entry name" value="GPI_biosynthesis_protein_Pig-F"/>
</dbReference>
<organism evidence="10 11">
    <name type="scientific">Malassezia psittaci</name>
    <dbReference type="NCBI Taxonomy" id="1821823"/>
    <lineage>
        <taxon>Eukaryota</taxon>
        <taxon>Fungi</taxon>
        <taxon>Dikarya</taxon>
        <taxon>Basidiomycota</taxon>
        <taxon>Ustilaginomycotina</taxon>
        <taxon>Malasseziomycetes</taxon>
        <taxon>Malasseziales</taxon>
        <taxon>Malasseziaceae</taxon>
        <taxon>Malassezia</taxon>
    </lineage>
</organism>
<evidence type="ECO:0000256" key="6">
    <source>
        <dbReference type="ARBA" id="ARBA00022989"/>
    </source>
</evidence>
<keyword evidence="3" id="KW-0337">GPI-anchor biosynthesis</keyword>
<proteinExistence type="predicted"/>
<feature type="transmembrane region" description="Helical" evidence="9">
    <location>
        <begin position="159"/>
        <end position="181"/>
    </location>
</feature>
<dbReference type="GO" id="GO:0006506">
    <property type="term" value="P:GPI anchor biosynthetic process"/>
    <property type="evidence" value="ECO:0007669"/>
    <property type="project" value="UniProtKB-KW"/>
</dbReference>
<name>A0AAF0F378_9BASI</name>
<evidence type="ECO:0000256" key="5">
    <source>
        <dbReference type="ARBA" id="ARBA00022824"/>
    </source>
</evidence>
<evidence type="ECO:0000256" key="7">
    <source>
        <dbReference type="ARBA" id="ARBA00023136"/>
    </source>
</evidence>
<keyword evidence="5" id="KW-0256">Endoplasmic reticulum</keyword>
<sequence length="306" mass="32621">MDGAIGAWPVRHQAQWGLAALVLQPLLLLLTFVDFARLWPDSADSIVLRVVVGASRILRPGIGRDSPATSAELLREASLSLQGVYITQAWFCARMASWHSVSEAYEAGAKGSEIKAKAHTVGQQLERIVMTTTALPLLILAAYVLVVVFGAPINDRYRASAVLAAYLALLILFPVAHILGTPPSALWTRILAAPQLASPRETLVLVPSLCAVVGTLVGSLALALDWGESWQTYPLPCVYGAVAGLICGNVLAMLLASLQSRARPTPQSEAIQPPSTSARAASDQTKSSTKKNKKAKSQLKTRKPDS</sequence>
<keyword evidence="11" id="KW-1185">Reference proteome</keyword>
<dbReference type="GO" id="GO:0005789">
    <property type="term" value="C:endoplasmic reticulum membrane"/>
    <property type="evidence" value="ECO:0007669"/>
    <property type="project" value="UniProtKB-SubCell"/>
</dbReference>
<accession>A0AAF0F378</accession>
<feature type="transmembrane region" description="Helical" evidence="9">
    <location>
        <begin position="202"/>
        <end position="226"/>
    </location>
</feature>
<feature type="compositionally biased region" description="Basic residues" evidence="8">
    <location>
        <begin position="288"/>
        <end position="306"/>
    </location>
</feature>
<reference evidence="10" key="1">
    <citation type="submission" date="2023-02" db="EMBL/GenBank/DDBJ databases">
        <title>Mating type loci evolution in Malassezia.</title>
        <authorList>
            <person name="Coelho M.A."/>
        </authorList>
    </citation>
    <scope>NUCLEOTIDE SEQUENCE</scope>
    <source>
        <strain evidence="10">CBS 14136</strain>
    </source>
</reference>